<evidence type="ECO:0000313" key="14">
    <source>
        <dbReference type="EMBL" id="CAJ1075472.1"/>
    </source>
</evidence>
<evidence type="ECO:0000313" key="15">
    <source>
        <dbReference type="Proteomes" id="UP001178508"/>
    </source>
</evidence>
<dbReference type="PANTHER" id="PTHR24376">
    <property type="entry name" value="ZINC FINGER PROTEIN"/>
    <property type="match status" value="1"/>
</dbReference>
<feature type="domain" description="C2H2-type" evidence="13">
    <location>
        <begin position="1172"/>
        <end position="1199"/>
    </location>
</feature>
<sequence>MTRKRVRSGTARLAAAAAGTAHFASPRRASFTPWTQRPIEGETSLAAVVPAGPPSSRSTMAMHDMSRAKGFPCKDCDMVCPSTPSLLEHMKAHYQQEETGRFECEQCGRIYKHAASLANHKKSHEVGSFQCPVCTRTLPNAVALKNHLRIHTLSPSSAHTEEESEEVPEEASHDERDYSLAQDLSDGFGRSHLNNSGMGHSVLESHHSDEHGKKGSPESDDAWDRPFKCDQCDRTYRHHGSLVNHKKCHQQGTFKCSVCFKQYSNLAALNSHERTHSKFKTPGASMVSSSSSSSSGAQSSQSDDTASCFCHLCQIALPNKADFQEHILLHNTASPSLGLPRSFPGIMPHNLSAVRSPAYTPALGDPLPLPPLPSEKRGPYDPIMGPPVNNPIYTCAYCGAGHPDLETLKVHYLTHDPHPASHSQDNSILNSDTLSSGSQGSVSSPSGGRVPQANSPDDGERRFKCGECGKSYRHAGSLVNHKRCHQTGHYQCTICCKQYPHLAALHSHLRSHKGRSSNQPLSNDSNDWLSPEPLTLDSQQSYVQEGSGATTPISLPGNLGDAAHFVPDGGHSSGLDSLEFHDRFDGSSLSQSNSSHRQADRHVCADCGEMYGDVSGIKSHMCPRRSQQPQQQGTMSNGFMGNMNYHNSSGTSLPAGSSSNLKEGSSQRQYSQSGGKRMGSNDKDDDDDGEVYQCSVCGNHYASLRALRSHLRSHANNPTGPGPSNLEQEWRMICSTCGQSFSRKQDLLNHQLIHGPQRGDGQQGGIGGSSANGNNKMDGRNHICVDCGMFFADRHHLITHLCPGKNRGNSMNKQGLNGAKGMSGGDGVAGGSGDVSGDGRRPMVDQSDKPHKCDQCGRGYRHPCSLLNHKKSHKTGVFRCLVCQKRYYNLLALKNHQRTHFDLKRHKCEECGKAFKIQKQLINHLRLHEEHRAKGLVRTGPNGARFQQPGPSQLQSMGGETSKSQVMGMKYSHQGFKKPYSSAGTSRPQKFDPAETGRRPFSCEECGKTYRHAGSLANHKNLHKIGEYHCNVCNSTYPNRLAMKNHLRLHFAQKKHNCQECGKGFRTQRQLATHTTAGLCKGPQGPGAQMDFECDGCCEGFSTADELAAHDCPAQHLPSSSSTNSSTNISMERSSVDLDSDERPYACDLCSCAYKHASSLLNHKHTHKTGNFRCNFCDKPYTNYMALRNHMRIHTQRKKHICHTCGKAFRLARFLRNHQKVHEEGATPFGCPTCGKSFQGRSGLARHRCGDNQVGMEVRRKPAAPTGEGEECRYTCDQCGRSYRHASSLLNHKNTHTVGIYHCAVCLKTYSNLLALKNHRRIHSETRRHRCHDCGKAFRVSSQLYNHRRVHQKQRELTCRSCQRAFPTHASFRLHMEITHGQAPQPRQPRPQQPRPGGSQELGWGSGLDLTLMQEQGLNPSSMTKARSRGGTSEVLKPHVCNQCGRSYRHASSLLNHKNSHKTGTYFCNSCQKEFPNLMSLKNHRRIHTEPKRYQCPDCGKSFRVSTQLICHRRIHTKEKPFSCQQCDKRFSSKSNLRHHMKVHWSSTAPPPMAMGAPNFLDLSPASSTGSTRSFVCTQCGRSYRHASSLLNHKNSHKTGTYFCTSCQKEFPNLMSLKNHRRIHTEPKRYQCPDCGKSFRVSTALVCHRRIHTKEKPFSCQQCEKRFSSRSNLRHHMKVHWRGPPSSRGRSSAFLSVSSRSFI</sequence>
<feature type="domain" description="C2H2-type" evidence="13">
    <location>
        <begin position="1028"/>
        <end position="1055"/>
    </location>
</feature>
<dbReference type="InterPro" id="IPR013087">
    <property type="entry name" value="Znf_C2H2_type"/>
</dbReference>
<feature type="region of interest" description="Disordered" evidence="12">
    <location>
        <begin position="815"/>
        <end position="851"/>
    </location>
</feature>
<feature type="domain" description="C2H2-type" evidence="13">
    <location>
        <begin position="1357"/>
        <end position="1384"/>
    </location>
</feature>
<feature type="region of interest" description="Disordered" evidence="12">
    <location>
        <begin position="153"/>
        <end position="222"/>
    </location>
</feature>
<feature type="region of interest" description="Disordered" evidence="12">
    <location>
        <begin position="618"/>
        <end position="687"/>
    </location>
</feature>
<name>A0AAV1GND3_XYRNO</name>
<dbReference type="PROSITE" id="PS50157">
    <property type="entry name" value="ZINC_FINGER_C2H2_2"/>
    <property type="match status" value="31"/>
</dbReference>
<feature type="domain" description="C2H2-type" evidence="13">
    <location>
        <begin position="1329"/>
        <end position="1356"/>
    </location>
</feature>
<dbReference type="GO" id="GO:0005634">
    <property type="term" value="C:nucleus"/>
    <property type="evidence" value="ECO:0007669"/>
    <property type="project" value="UniProtKB-SubCell"/>
</dbReference>
<feature type="domain" description="C2H2-type" evidence="13">
    <location>
        <begin position="1200"/>
        <end position="1227"/>
    </location>
</feature>
<feature type="domain" description="C2H2-type" evidence="13">
    <location>
        <begin position="1001"/>
        <end position="1023"/>
    </location>
</feature>
<dbReference type="Pfam" id="PF12874">
    <property type="entry name" value="zf-met"/>
    <property type="match status" value="1"/>
</dbReference>
<dbReference type="SMART" id="SM00355">
    <property type="entry name" value="ZnF_C2H2"/>
    <property type="match status" value="36"/>
</dbReference>
<keyword evidence="9" id="KW-0804">Transcription</keyword>
<feature type="domain" description="C2H2-type" evidence="13">
    <location>
        <begin position="1056"/>
        <end position="1083"/>
    </location>
</feature>
<feature type="compositionally biased region" description="Low complexity" evidence="12">
    <location>
        <begin position="648"/>
        <end position="675"/>
    </location>
</feature>
<feature type="region of interest" description="Disordered" evidence="12">
    <location>
        <begin position="510"/>
        <end position="570"/>
    </location>
</feature>
<feature type="domain" description="C2H2-type" evidence="13">
    <location>
        <begin position="851"/>
        <end position="873"/>
    </location>
</feature>
<feature type="compositionally biased region" description="Gly residues" evidence="12">
    <location>
        <begin position="821"/>
        <end position="836"/>
    </location>
</feature>
<keyword evidence="10" id="KW-0539">Nucleus</keyword>
<feature type="domain" description="C2H2-type" evidence="13">
    <location>
        <begin position="490"/>
        <end position="517"/>
    </location>
</feature>
<evidence type="ECO:0000256" key="2">
    <source>
        <dbReference type="ARBA" id="ARBA00006991"/>
    </source>
</evidence>
<feature type="region of interest" description="Disordered" evidence="12">
    <location>
        <begin position="1381"/>
        <end position="1405"/>
    </location>
</feature>
<feature type="compositionally biased region" description="Basic and acidic residues" evidence="12">
    <location>
        <begin position="837"/>
        <end position="851"/>
    </location>
</feature>
<feature type="region of interest" description="Disordered" evidence="12">
    <location>
        <begin position="1114"/>
        <end position="1137"/>
    </location>
</feature>
<dbReference type="Pfam" id="PF13912">
    <property type="entry name" value="zf-C2H2_6"/>
    <property type="match status" value="2"/>
</dbReference>
<feature type="domain" description="C2H2-type" evidence="13">
    <location>
        <begin position="129"/>
        <end position="156"/>
    </location>
</feature>
<dbReference type="GO" id="GO:0001228">
    <property type="term" value="F:DNA-binding transcription activator activity, RNA polymerase II-specific"/>
    <property type="evidence" value="ECO:0007669"/>
    <property type="project" value="TreeGrafter"/>
</dbReference>
<feature type="domain" description="C2H2-type" evidence="13">
    <location>
        <begin position="1575"/>
        <end position="1597"/>
    </location>
</feature>
<feature type="domain" description="C2H2-type" evidence="13">
    <location>
        <begin position="1145"/>
        <end position="1167"/>
    </location>
</feature>
<evidence type="ECO:0000259" key="13">
    <source>
        <dbReference type="PROSITE" id="PS50157"/>
    </source>
</evidence>
<feature type="domain" description="C2H2-type" evidence="13">
    <location>
        <begin position="1522"/>
        <end position="1549"/>
    </location>
</feature>
<evidence type="ECO:0000256" key="5">
    <source>
        <dbReference type="ARBA" id="ARBA00022771"/>
    </source>
</evidence>
<dbReference type="PROSITE" id="PS00028">
    <property type="entry name" value="ZINC_FINGER_C2H2_1"/>
    <property type="match status" value="28"/>
</dbReference>
<feature type="domain" description="C2H2-type" evidence="13">
    <location>
        <begin position="732"/>
        <end position="759"/>
    </location>
</feature>
<feature type="domain" description="C2H2-type" evidence="13">
    <location>
        <begin position="1602"/>
        <end position="1629"/>
    </location>
</feature>
<comment type="similarity">
    <text evidence="2">Belongs to the krueppel C2H2-type zinc-finger protein family.</text>
</comment>
<gene>
    <name evidence="14" type="ORF">XNOV1_A005992</name>
</gene>
<dbReference type="FunFam" id="3.30.160.60:FF:001156">
    <property type="entry name" value="Zinc finger protein 407"/>
    <property type="match status" value="1"/>
</dbReference>
<feature type="compositionally biased region" description="Polar residues" evidence="12">
    <location>
        <begin position="625"/>
        <end position="647"/>
    </location>
</feature>
<evidence type="ECO:0000256" key="3">
    <source>
        <dbReference type="ARBA" id="ARBA00022723"/>
    </source>
</evidence>
<dbReference type="FunFam" id="3.30.160.60:FF:000100">
    <property type="entry name" value="Zinc finger 45-like"/>
    <property type="match status" value="2"/>
</dbReference>
<keyword evidence="5 11" id="KW-0863">Zinc-finger</keyword>
<reference evidence="14" key="1">
    <citation type="submission" date="2023-08" db="EMBL/GenBank/DDBJ databases">
        <authorList>
            <person name="Alioto T."/>
            <person name="Alioto T."/>
            <person name="Gomez Garrido J."/>
        </authorList>
    </citation>
    <scope>NUCLEOTIDE SEQUENCE</scope>
</reference>
<dbReference type="Gene3D" id="3.30.160.60">
    <property type="entry name" value="Classic Zinc Finger"/>
    <property type="match status" value="19"/>
</dbReference>
<feature type="domain" description="C2H2-type" evidence="13">
    <location>
        <begin position="254"/>
        <end position="281"/>
    </location>
</feature>
<accession>A0AAV1GND3</accession>
<evidence type="ECO:0000256" key="12">
    <source>
        <dbReference type="SAM" id="MobiDB-lite"/>
    </source>
</evidence>
<proteinExistence type="inferred from homology"/>
<feature type="domain" description="C2H2-type" evidence="13">
    <location>
        <begin position="692"/>
        <end position="719"/>
    </location>
</feature>
<feature type="domain" description="C2H2-type" evidence="13">
    <location>
        <begin position="906"/>
        <end position="933"/>
    </location>
</feature>
<dbReference type="GO" id="GO:0008270">
    <property type="term" value="F:zinc ion binding"/>
    <property type="evidence" value="ECO:0007669"/>
    <property type="project" value="UniProtKB-KW"/>
</dbReference>
<dbReference type="GO" id="GO:0000978">
    <property type="term" value="F:RNA polymerase II cis-regulatory region sequence-specific DNA binding"/>
    <property type="evidence" value="ECO:0007669"/>
    <property type="project" value="TreeGrafter"/>
</dbReference>
<feature type="domain" description="C2H2-type" evidence="13">
    <location>
        <begin position="1658"/>
        <end position="1685"/>
    </location>
</feature>
<evidence type="ECO:0000256" key="11">
    <source>
        <dbReference type="PROSITE-ProRule" id="PRU00042"/>
    </source>
</evidence>
<feature type="domain" description="C2H2-type" evidence="13">
    <location>
        <begin position="1494"/>
        <end position="1521"/>
    </location>
</feature>
<feature type="compositionally biased region" description="Low complexity" evidence="12">
    <location>
        <begin position="435"/>
        <end position="452"/>
    </location>
</feature>
<feature type="domain" description="C2H2-type" evidence="13">
    <location>
        <begin position="1630"/>
        <end position="1657"/>
    </location>
</feature>
<feature type="region of interest" description="Disordered" evidence="12">
    <location>
        <begin position="277"/>
        <end position="299"/>
    </location>
</feature>
<evidence type="ECO:0000256" key="8">
    <source>
        <dbReference type="ARBA" id="ARBA00023125"/>
    </source>
</evidence>
<dbReference type="FunFam" id="3.30.160.60:FF:001345">
    <property type="entry name" value="zinc finger protein 646"/>
    <property type="match status" value="6"/>
</dbReference>
<keyword evidence="6" id="KW-0862">Zinc</keyword>
<dbReference type="EMBL" id="OY660879">
    <property type="protein sequence ID" value="CAJ1075472.1"/>
    <property type="molecule type" value="Genomic_DNA"/>
</dbReference>
<dbReference type="FunFam" id="3.30.160.60:FF:000446">
    <property type="entry name" value="Zinc finger protein"/>
    <property type="match status" value="2"/>
</dbReference>
<feature type="domain" description="C2H2-type" evidence="13">
    <location>
        <begin position="878"/>
        <end position="905"/>
    </location>
</feature>
<feature type="compositionally biased region" description="Low complexity" evidence="12">
    <location>
        <begin position="1119"/>
        <end position="1130"/>
    </location>
</feature>
<dbReference type="InterPro" id="IPR036236">
    <property type="entry name" value="Znf_C2H2_sf"/>
</dbReference>
<dbReference type="SUPFAM" id="SSF57667">
    <property type="entry name" value="beta-beta-alpha zinc fingers"/>
    <property type="match status" value="18"/>
</dbReference>
<feature type="domain" description="C2H2-type" evidence="13">
    <location>
        <begin position="71"/>
        <end position="98"/>
    </location>
</feature>
<keyword evidence="3" id="KW-0479">Metal-binding</keyword>
<feature type="compositionally biased region" description="Polar residues" evidence="12">
    <location>
        <begin position="536"/>
        <end position="553"/>
    </location>
</feature>
<feature type="domain" description="C2H2-type" evidence="13">
    <location>
        <begin position="1466"/>
        <end position="1493"/>
    </location>
</feature>
<feature type="compositionally biased region" description="Polar residues" evidence="12">
    <location>
        <begin position="516"/>
        <end position="528"/>
    </location>
</feature>
<feature type="compositionally biased region" description="Polar residues" evidence="12">
    <location>
        <begin position="949"/>
        <end position="959"/>
    </location>
</feature>
<evidence type="ECO:0000256" key="1">
    <source>
        <dbReference type="ARBA" id="ARBA00004123"/>
    </source>
</evidence>
<evidence type="ECO:0000256" key="7">
    <source>
        <dbReference type="ARBA" id="ARBA00023015"/>
    </source>
</evidence>
<comment type="subcellular location">
    <subcellularLocation>
        <location evidence="1">Nucleus</location>
    </subcellularLocation>
</comment>
<evidence type="ECO:0000256" key="4">
    <source>
        <dbReference type="ARBA" id="ARBA00022737"/>
    </source>
</evidence>
<keyword evidence="8" id="KW-0238">DNA-binding</keyword>
<feature type="region of interest" description="Disordered" evidence="12">
    <location>
        <begin position="416"/>
        <end position="460"/>
    </location>
</feature>
<keyword evidence="4" id="KW-0677">Repeat</keyword>
<evidence type="ECO:0000256" key="6">
    <source>
        <dbReference type="ARBA" id="ARBA00022833"/>
    </source>
</evidence>
<feature type="domain" description="C2H2-type" evidence="13">
    <location>
        <begin position="1301"/>
        <end position="1328"/>
    </location>
</feature>
<feature type="compositionally biased region" description="Polar residues" evidence="12">
    <location>
        <begin position="421"/>
        <end position="434"/>
    </location>
</feature>
<dbReference type="PANTHER" id="PTHR24376:SF235">
    <property type="entry name" value="C2H2-TYPE DOMAIN-CONTAINING PROTEIN"/>
    <property type="match status" value="1"/>
</dbReference>
<dbReference type="Proteomes" id="UP001178508">
    <property type="component" value="Chromosome 16"/>
</dbReference>
<keyword evidence="15" id="KW-1185">Reference proteome</keyword>
<feature type="domain" description="C2H2-type" evidence="13">
    <location>
        <begin position="102"/>
        <end position="124"/>
    </location>
</feature>
<feature type="domain" description="C2H2-type" evidence="13">
    <location>
        <begin position="1274"/>
        <end position="1297"/>
    </location>
</feature>
<organism evidence="14 15">
    <name type="scientific">Xyrichtys novacula</name>
    <name type="common">Pearly razorfish</name>
    <name type="synonym">Hemipteronotus novacula</name>
    <dbReference type="NCBI Taxonomy" id="13765"/>
    <lineage>
        <taxon>Eukaryota</taxon>
        <taxon>Metazoa</taxon>
        <taxon>Chordata</taxon>
        <taxon>Craniata</taxon>
        <taxon>Vertebrata</taxon>
        <taxon>Euteleostomi</taxon>
        <taxon>Actinopterygii</taxon>
        <taxon>Neopterygii</taxon>
        <taxon>Teleostei</taxon>
        <taxon>Neoteleostei</taxon>
        <taxon>Acanthomorphata</taxon>
        <taxon>Eupercaria</taxon>
        <taxon>Labriformes</taxon>
        <taxon>Labridae</taxon>
        <taxon>Xyrichtys</taxon>
    </lineage>
</organism>
<feature type="region of interest" description="Disordered" evidence="12">
    <location>
        <begin position="938"/>
        <end position="959"/>
    </location>
</feature>
<feature type="domain" description="C2H2-type" evidence="13">
    <location>
        <begin position="463"/>
        <end position="485"/>
    </location>
</feature>
<feature type="domain" description="C2H2-type" evidence="13">
    <location>
        <begin position="1229"/>
        <end position="1262"/>
    </location>
</feature>
<feature type="domain" description="C2H2-type" evidence="13">
    <location>
        <begin position="1439"/>
        <end position="1461"/>
    </location>
</feature>
<keyword evidence="7" id="KW-0805">Transcription regulation</keyword>
<feature type="compositionally biased region" description="Basic and acidic residues" evidence="12">
    <location>
        <begin position="203"/>
        <end position="222"/>
    </location>
</feature>
<feature type="compositionally biased region" description="Low complexity" evidence="12">
    <location>
        <begin position="283"/>
        <end position="299"/>
    </location>
</feature>
<dbReference type="FunFam" id="3.30.160.60:FF:001155">
    <property type="entry name" value="Zinc finger 30C"/>
    <property type="match status" value="1"/>
</dbReference>
<dbReference type="Pfam" id="PF00096">
    <property type="entry name" value="zf-C2H2"/>
    <property type="match status" value="15"/>
</dbReference>
<evidence type="ECO:0000256" key="10">
    <source>
        <dbReference type="ARBA" id="ARBA00023242"/>
    </source>
</evidence>
<protein>
    <submittedName>
        <fullName evidence="14">Zinc finger protein 850 isoform X1</fullName>
    </submittedName>
</protein>
<feature type="region of interest" description="Disordered" evidence="12">
    <location>
        <begin position="977"/>
        <end position="996"/>
    </location>
</feature>
<feature type="domain" description="C2H2-type" evidence="13">
    <location>
        <begin position="227"/>
        <end position="249"/>
    </location>
</feature>
<evidence type="ECO:0000256" key="9">
    <source>
        <dbReference type="ARBA" id="ARBA00023163"/>
    </source>
</evidence>